<dbReference type="Pfam" id="PF23062">
    <property type="entry name" value="CUB_M02D8_5_3rd"/>
    <property type="match status" value="1"/>
</dbReference>
<evidence type="ECO:0000313" key="4">
    <source>
        <dbReference type="Proteomes" id="UP001331761"/>
    </source>
</evidence>
<feature type="domain" description="M02D8-5-like fourth CUB" evidence="2">
    <location>
        <begin position="55"/>
        <end position="164"/>
    </location>
</feature>
<dbReference type="SUPFAM" id="SSF49854">
    <property type="entry name" value="Spermadhesin, CUB domain"/>
    <property type="match status" value="1"/>
</dbReference>
<dbReference type="Pfam" id="PF23063">
    <property type="entry name" value="CUB_M02D8_5_4th"/>
    <property type="match status" value="1"/>
</dbReference>
<dbReference type="InterPro" id="IPR059047">
    <property type="entry name" value="CUB_M02D8_5_3rd"/>
</dbReference>
<reference evidence="3 4" key="1">
    <citation type="submission" date="2019-10" db="EMBL/GenBank/DDBJ databases">
        <title>Assembly and Annotation for the nematode Trichostrongylus colubriformis.</title>
        <authorList>
            <person name="Martin J."/>
        </authorList>
    </citation>
    <scope>NUCLEOTIDE SEQUENCE [LARGE SCALE GENOMIC DNA]</scope>
    <source>
        <strain evidence="3">G859</strain>
        <tissue evidence="3">Whole worm</tissue>
    </source>
</reference>
<protein>
    <recommendedName>
        <fullName evidence="5">CUB domain-containing protein</fullName>
    </recommendedName>
</protein>
<dbReference type="Proteomes" id="UP001331761">
    <property type="component" value="Unassembled WGS sequence"/>
</dbReference>
<dbReference type="InterPro" id="IPR035914">
    <property type="entry name" value="Sperma_CUB_dom_sf"/>
</dbReference>
<dbReference type="EMBL" id="WIXE01000529">
    <property type="protein sequence ID" value="KAK5986510.1"/>
    <property type="molecule type" value="Genomic_DNA"/>
</dbReference>
<organism evidence="3 4">
    <name type="scientific">Trichostrongylus colubriformis</name>
    <name type="common">Black scour worm</name>
    <dbReference type="NCBI Taxonomy" id="6319"/>
    <lineage>
        <taxon>Eukaryota</taxon>
        <taxon>Metazoa</taxon>
        <taxon>Ecdysozoa</taxon>
        <taxon>Nematoda</taxon>
        <taxon>Chromadorea</taxon>
        <taxon>Rhabditida</taxon>
        <taxon>Rhabditina</taxon>
        <taxon>Rhabditomorpha</taxon>
        <taxon>Strongyloidea</taxon>
        <taxon>Trichostrongylidae</taxon>
        <taxon>Trichostrongylus</taxon>
    </lineage>
</organism>
<name>A0AAN8G5R0_TRICO</name>
<evidence type="ECO:0008006" key="5">
    <source>
        <dbReference type="Google" id="ProtNLM"/>
    </source>
</evidence>
<evidence type="ECO:0000259" key="1">
    <source>
        <dbReference type="Pfam" id="PF23062"/>
    </source>
</evidence>
<comment type="caution">
    <text evidence="3">The sequence shown here is derived from an EMBL/GenBank/DDBJ whole genome shotgun (WGS) entry which is preliminary data.</text>
</comment>
<keyword evidence="4" id="KW-1185">Reference proteome</keyword>
<dbReference type="InterPro" id="IPR059043">
    <property type="entry name" value="CUB_M02D8_5_4th"/>
</dbReference>
<dbReference type="AlphaFoldDB" id="A0AAN8G5R0"/>
<proteinExistence type="predicted"/>
<sequence>MQPMFQFANSSVVTLNFTSDGLVGGAGFNGTIYDIDCCCNSGLLKITEENPYLELASPGFLAGAPTYCPNLNCTWIITFSTDYEVLSNISMLNLRSIDTQPDLLTMMDNFGRTLMQKNTMLYGDVHESITTSGQLSFHFITSPVTAFPPTLAAPGFLIGLTLVRMEEERIRCVEFEIDMIRRVCRNRTVIFIHVKHLVPDFHFRSSTDQLANLSQLTYSHF</sequence>
<gene>
    <name evidence="3" type="ORF">GCK32_008349</name>
</gene>
<accession>A0AAN8G5R0</accession>
<feature type="domain" description="M02D8-5-like third CUB" evidence="1">
    <location>
        <begin position="2"/>
        <end position="37"/>
    </location>
</feature>
<evidence type="ECO:0000313" key="3">
    <source>
        <dbReference type="EMBL" id="KAK5986510.1"/>
    </source>
</evidence>
<evidence type="ECO:0000259" key="2">
    <source>
        <dbReference type="Pfam" id="PF23063"/>
    </source>
</evidence>